<keyword evidence="2" id="KW-1185">Reference proteome</keyword>
<reference evidence="1 2" key="2">
    <citation type="submission" date="2018-11" db="EMBL/GenBank/DDBJ databases">
        <authorList>
            <consortium name="Pathogen Informatics"/>
        </authorList>
    </citation>
    <scope>NUCLEOTIDE SEQUENCE [LARGE SCALE GENOMIC DNA]</scope>
</reference>
<dbReference type="Proteomes" id="UP000276776">
    <property type="component" value="Unassembled WGS sequence"/>
</dbReference>
<protein>
    <submittedName>
        <fullName evidence="3">BTB domain-containing protein</fullName>
    </submittedName>
</protein>
<evidence type="ECO:0000313" key="1">
    <source>
        <dbReference type="EMBL" id="VDM96291.1"/>
    </source>
</evidence>
<organism evidence="3">
    <name type="scientific">Thelazia callipaeda</name>
    <name type="common">Oriental eyeworm</name>
    <name type="synonym">Parasitic nematode</name>
    <dbReference type="NCBI Taxonomy" id="103827"/>
    <lineage>
        <taxon>Eukaryota</taxon>
        <taxon>Metazoa</taxon>
        <taxon>Ecdysozoa</taxon>
        <taxon>Nematoda</taxon>
        <taxon>Chromadorea</taxon>
        <taxon>Rhabditida</taxon>
        <taxon>Spirurina</taxon>
        <taxon>Spiruromorpha</taxon>
        <taxon>Thelazioidea</taxon>
        <taxon>Thelaziidae</taxon>
        <taxon>Thelazia</taxon>
    </lineage>
</organism>
<evidence type="ECO:0000313" key="2">
    <source>
        <dbReference type="Proteomes" id="UP000276776"/>
    </source>
</evidence>
<proteinExistence type="predicted"/>
<dbReference type="WBParaSite" id="TCLT_0000105801-mRNA-1">
    <property type="protein sequence ID" value="TCLT_0000105801-mRNA-1"/>
    <property type="gene ID" value="TCLT_0000105801"/>
</dbReference>
<accession>A0A0N5CLR1</accession>
<evidence type="ECO:0000313" key="3">
    <source>
        <dbReference type="WBParaSite" id="TCLT_0000105801-mRNA-1"/>
    </source>
</evidence>
<reference evidence="3" key="1">
    <citation type="submission" date="2017-02" db="UniProtKB">
        <authorList>
            <consortium name="WormBaseParasite"/>
        </authorList>
    </citation>
    <scope>IDENTIFICATION</scope>
</reference>
<dbReference type="AlphaFoldDB" id="A0A0N5CLR1"/>
<dbReference type="EMBL" id="UYYF01000111">
    <property type="protein sequence ID" value="VDM96291.1"/>
    <property type="molecule type" value="Genomic_DNA"/>
</dbReference>
<sequence>MVIEFYYLGVSSSPRTLLEFLVAKYLMDYTVTIGSMQVDDLMLGKYQQSGVNMGLLPYSEYGRTVPTQGI</sequence>
<gene>
    <name evidence="1" type="ORF">TCLT_LOCUS1059</name>
</gene>
<name>A0A0N5CLR1_THECL</name>